<protein>
    <submittedName>
        <fullName evidence="4">D-alanine transaminase</fullName>
    </submittedName>
</protein>
<proteinExistence type="inferred from homology"/>
<evidence type="ECO:0000313" key="4">
    <source>
        <dbReference type="EMBL" id="SEF05182.1"/>
    </source>
</evidence>
<dbReference type="Gene3D" id="3.20.10.10">
    <property type="entry name" value="D-amino Acid Aminotransferase, subunit A, domain 2"/>
    <property type="match status" value="1"/>
</dbReference>
<accession>A0A1H5NU67</accession>
<reference evidence="4 5" key="1">
    <citation type="submission" date="2016-10" db="EMBL/GenBank/DDBJ databases">
        <authorList>
            <person name="de Groot N.N."/>
        </authorList>
    </citation>
    <scope>NUCLEOTIDE SEQUENCE [LARGE SCALE GENOMIC DNA]</scope>
    <source>
        <strain evidence="4 5">DSM 23553</strain>
    </source>
</reference>
<evidence type="ECO:0000256" key="2">
    <source>
        <dbReference type="ARBA" id="ARBA00009320"/>
    </source>
</evidence>
<dbReference type="InterPro" id="IPR043131">
    <property type="entry name" value="BCAT-like_N"/>
</dbReference>
<dbReference type="InterPro" id="IPR043132">
    <property type="entry name" value="BCAT-like_C"/>
</dbReference>
<dbReference type="GO" id="GO:0003824">
    <property type="term" value="F:catalytic activity"/>
    <property type="evidence" value="ECO:0007669"/>
    <property type="project" value="InterPro"/>
</dbReference>
<dbReference type="GO" id="GO:0005829">
    <property type="term" value="C:cytosol"/>
    <property type="evidence" value="ECO:0007669"/>
    <property type="project" value="TreeGrafter"/>
</dbReference>
<dbReference type="Proteomes" id="UP000199448">
    <property type="component" value="Unassembled WGS sequence"/>
</dbReference>
<dbReference type="AlphaFoldDB" id="A0A1H5NU67"/>
<dbReference type="PANTHER" id="PTHR42743">
    <property type="entry name" value="AMINO-ACID AMINOTRANSFERASE"/>
    <property type="match status" value="1"/>
</dbReference>
<dbReference type="FunFam" id="3.20.10.10:FF:000002">
    <property type="entry name" value="D-alanine aminotransferase"/>
    <property type="match status" value="1"/>
</dbReference>
<keyword evidence="5" id="KW-1185">Reference proteome</keyword>
<comment type="cofactor">
    <cofactor evidence="1">
        <name>pyridoxal 5'-phosphate</name>
        <dbReference type="ChEBI" id="CHEBI:597326"/>
    </cofactor>
</comment>
<dbReference type="STRING" id="390640.SAMN04488034_1064"/>
<dbReference type="Gene3D" id="3.30.470.10">
    <property type="match status" value="1"/>
</dbReference>
<dbReference type="Pfam" id="PF01063">
    <property type="entry name" value="Aminotran_4"/>
    <property type="match status" value="1"/>
</dbReference>
<dbReference type="EMBL" id="FNUG01000006">
    <property type="protein sequence ID" value="SEF05182.1"/>
    <property type="molecule type" value="Genomic_DNA"/>
</dbReference>
<comment type="similarity">
    <text evidence="2">Belongs to the class-IV pyridoxal-phosphate-dependent aminotransferase family.</text>
</comment>
<dbReference type="InterPro" id="IPR050571">
    <property type="entry name" value="Class-IV_PLP-Dep_Aminotrnsfr"/>
</dbReference>
<sequence length="326" mass="37340">MRARTNSHDPKVENISALAFSKRIRKRSLFPNFRRPFYNTMKKTKTYPEEVYWNDTWVRPEEAFVSVFDRSFMFGDGIYEVTPFYAGKPFMLKEHVARVKYCLQEMNIVFDTSILEDLMLEAVNRSSFSEEDAAVYLQISRGTAPRSHFIPEKVQPSLLLYAFKVDLANFENRYWKVMASEDLRWHRCDIKSTALLANTLANEAAISAGYDENLLFRNGFFTEGSHTTIFFVVEGTVYTHPEGRQILSGITRKVVLDLCQQLSIPVKEEAFPVDGLASVEEIFLTGTTTQIAPVSSVTIDGKGLFSAQKGKITTRLQEEFLRRTRG</sequence>
<dbReference type="InterPro" id="IPR001544">
    <property type="entry name" value="Aminotrans_IV"/>
</dbReference>
<evidence type="ECO:0000256" key="1">
    <source>
        <dbReference type="ARBA" id="ARBA00001933"/>
    </source>
</evidence>
<keyword evidence="3" id="KW-0663">Pyridoxal phosphate</keyword>
<name>A0A1H5NU67_9FLAO</name>
<organism evidence="4 5">
    <name type="scientific">Salinimicrobium catena</name>
    <dbReference type="NCBI Taxonomy" id="390640"/>
    <lineage>
        <taxon>Bacteria</taxon>
        <taxon>Pseudomonadati</taxon>
        <taxon>Bacteroidota</taxon>
        <taxon>Flavobacteriia</taxon>
        <taxon>Flavobacteriales</taxon>
        <taxon>Flavobacteriaceae</taxon>
        <taxon>Salinimicrobium</taxon>
    </lineage>
</organism>
<evidence type="ECO:0000256" key="3">
    <source>
        <dbReference type="ARBA" id="ARBA00022898"/>
    </source>
</evidence>
<evidence type="ECO:0000313" key="5">
    <source>
        <dbReference type="Proteomes" id="UP000199448"/>
    </source>
</evidence>
<gene>
    <name evidence="4" type="ORF">SAMN04488034_1064</name>
</gene>
<dbReference type="GO" id="GO:0008652">
    <property type="term" value="P:amino acid biosynthetic process"/>
    <property type="evidence" value="ECO:0007669"/>
    <property type="project" value="UniProtKB-ARBA"/>
</dbReference>
<dbReference type="SUPFAM" id="SSF56752">
    <property type="entry name" value="D-aminoacid aminotransferase-like PLP-dependent enzymes"/>
    <property type="match status" value="1"/>
</dbReference>
<dbReference type="PANTHER" id="PTHR42743:SF10">
    <property type="entry name" value="D-ALANINE AMINOTRANSFERASE"/>
    <property type="match status" value="1"/>
</dbReference>
<dbReference type="InterPro" id="IPR036038">
    <property type="entry name" value="Aminotransferase-like"/>
</dbReference>
<dbReference type="GO" id="GO:0046394">
    <property type="term" value="P:carboxylic acid biosynthetic process"/>
    <property type="evidence" value="ECO:0007669"/>
    <property type="project" value="UniProtKB-ARBA"/>
</dbReference>